<dbReference type="GeneID" id="80335814"/>
<dbReference type="Proteomes" id="UP000317039">
    <property type="component" value="Chromosome"/>
</dbReference>
<organism evidence="1 2">
    <name type="scientific">Nocardia otitidiscaviarum</name>
    <dbReference type="NCBI Taxonomy" id="1823"/>
    <lineage>
        <taxon>Bacteria</taxon>
        <taxon>Bacillati</taxon>
        <taxon>Actinomycetota</taxon>
        <taxon>Actinomycetes</taxon>
        <taxon>Mycobacteriales</taxon>
        <taxon>Nocardiaceae</taxon>
        <taxon>Nocardia</taxon>
    </lineage>
</organism>
<accession>A0A516NRX4</accession>
<name>A0A516NRX4_9NOCA</name>
<dbReference type="EMBL" id="CP041695">
    <property type="protein sequence ID" value="QDP81659.1"/>
    <property type="molecule type" value="Genomic_DNA"/>
</dbReference>
<reference evidence="1 2" key="1">
    <citation type="submission" date="2019-07" db="EMBL/GenBank/DDBJ databases">
        <title>Complete Genome Sequence and Methylome Analysis of Nocardia otitidis-caviarum NEB252.</title>
        <authorList>
            <person name="Fomenkov A."/>
            <person name="Anton B.P."/>
            <person name="Vincze T."/>
            <person name="Roberts R.J."/>
        </authorList>
    </citation>
    <scope>NUCLEOTIDE SEQUENCE [LARGE SCALE GENOMIC DNA]</scope>
    <source>
        <strain evidence="1 2">NEB252</strain>
    </source>
</reference>
<gene>
    <name evidence="1" type="ORF">FOH10_25980</name>
</gene>
<protein>
    <submittedName>
        <fullName evidence="1">Uncharacterized protein</fullName>
    </submittedName>
</protein>
<proteinExistence type="predicted"/>
<dbReference type="KEGG" id="nod:FOH10_25980"/>
<evidence type="ECO:0000313" key="1">
    <source>
        <dbReference type="EMBL" id="QDP81659.1"/>
    </source>
</evidence>
<sequence>MALDQEVSSMKNIVRIGIVTAAVAAALTGTTGGVMAAPLELEPMSAGDAHSPAAPIDGAVGTGSSDLLAVPFALISTLSGPPCGNPMFC</sequence>
<dbReference type="AlphaFoldDB" id="A0A516NRX4"/>
<dbReference type="RefSeq" id="WP_143982691.1">
    <property type="nucleotide sequence ID" value="NZ_CP041695.1"/>
</dbReference>
<evidence type="ECO:0000313" key="2">
    <source>
        <dbReference type="Proteomes" id="UP000317039"/>
    </source>
</evidence>